<sequence>MSDAMKEGIPLSKNGNPKGLKQSNQFSSLQSLPEEQEIDSTAVDVPLGVQTPDNIPPQGLTEIDRAKNAQSNKILTSTVEDATIVSPKVVTSSPSNQPENIIQPTTSALMTSQPENFNVGGISTPTSTSKDVTNQLENFTHTEPTIQALLTEALKVKAQSRLKKTTISTNGENISTVSSSQAVNGSANLTPSVVKSNKQKSKIEEIFPPSFMFESHVLSPQENEFSIQQQKQGKGRKKKQKAQSASTLDAKNPKTAATNTGSSKLPAGLSDHSPLEVSIKPDFPTGPRPFKYFQAWEHHPQFSELITKTWQHCVRGNPMFQLAMKLKHLKTVLKAWNKDIFGSVQGSLQHSRQVLEAAQTAVLQSPSNRQLLIQEAAAKEGYLSSLKREESFLRQKSRQLWLAEGDRNSKFFYSSIKARIARNTLRKVVFEDGTESSNPNIIKDYAVNYYQRLLNVHNPHPIPSYNSTFTLTAHEGSVKKLVVNIMPSVGRKSALQRSREA</sequence>
<name>A0AAV9E354_ACOCL</name>
<feature type="region of interest" description="Disordered" evidence="1">
    <location>
        <begin position="176"/>
        <end position="199"/>
    </location>
</feature>
<reference evidence="2" key="2">
    <citation type="submission" date="2023-06" db="EMBL/GenBank/DDBJ databases">
        <authorList>
            <person name="Ma L."/>
            <person name="Liu K.-W."/>
            <person name="Li Z."/>
            <person name="Hsiao Y.-Y."/>
            <person name="Qi Y."/>
            <person name="Fu T."/>
            <person name="Tang G."/>
            <person name="Zhang D."/>
            <person name="Sun W.-H."/>
            <person name="Liu D.-K."/>
            <person name="Li Y."/>
            <person name="Chen G.-Z."/>
            <person name="Liu X.-D."/>
            <person name="Liao X.-Y."/>
            <person name="Jiang Y.-T."/>
            <person name="Yu X."/>
            <person name="Hao Y."/>
            <person name="Huang J."/>
            <person name="Zhao X.-W."/>
            <person name="Ke S."/>
            <person name="Chen Y.-Y."/>
            <person name="Wu W.-L."/>
            <person name="Hsu J.-L."/>
            <person name="Lin Y.-F."/>
            <person name="Huang M.-D."/>
            <person name="Li C.-Y."/>
            <person name="Huang L."/>
            <person name="Wang Z.-W."/>
            <person name="Zhao X."/>
            <person name="Zhong W.-Y."/>
            <person name="Peng D.-H."/>
            <person name="Ahmad S."/>
            <person name="Lan S."/>
            <person name="Zhang J.-S."/>
            <person name="Tsai W.-C."/>
            <person name="Van De Peer Y."/>
            <person name="Liu Z.-J."/>
        </authorList>
    </citation>
    <scope>NUCLEOTIDE SEQUENCE</scope>
    <source>
        <strain evidence="2">CP</strain>
        <tissue evidence="2">Leaves</tissue>
    </source>
</reference>
<evidence type="ECO:0000313" key="3">
    <source>
        <dbReference type="Proteomes" id="UP001180020"/>
    </source>
</evidence>
<feature type="region of interest" description="Disordered" evidence="1">
    <location>
        <begin position="1"/>
        <end position="67"/>
    </location>
</feature>
<organism evidence="2 3">
    <name type="scientific">Acorus calamus</name>
    <name type="common">Sweet flag</name>
    <dbReference type="NCBI Taxonomy" id="4465"/>
    <lineage>
        <taxon>Eukaryota</taxon>
        <taxon>Viridiplantae</taxon>
        <taxon>Streptophyta</taxon>
        <taxon>Embryophyta</taxon>
        <taxon>Tracheophyta</taxon>
        <taxon>Spermatophyta</taxon>
        <taxon>Magnoliopsida</taxon>
        <taxon>Liliopsida</taxon>
        <taxon>Acoraceae</taxon>
        <taxon>Acorus</taxon>
    </lineage>
</organism>
<feature type="compositionally biased region" description="Polar residues" evidence="1">
    <location>
        <begin position="176"/>
        <end position="196"/>
    </location>
</feature>
<dbReference type="AlphaFoldDB" id="A0AAV9E354"/>
<reference evidence="2" key="1">
    <citation type="journal article" date="2023" name="Nat. Commun.">
        <title>Diploid and tetraploid genomes of Acorus and the evolution of monocots.</title>
        <authorList>
            <person name="Ma L."/>
            <person name="Liu K.W."/>
            <person name="Li Z."/>
            <person name="Hsiao Y.Y."/>
            <person name="Qi Y."/>
            <person name="Fu T."/>
            <person name="Tang G.D."/>
            <person name="Zhang D."/>
            <person name="Sun W.H."/>
            <person name="Liu D.K."/>
            <person name="Li Y."/>
            <person name="Chen G.Z."/>
            <person name="Liu X.D."/>
            <person name="Liao X.Y."/>
            <person name="Jiang Y.T."/>
            <person name="Yu X."/>
            <person name="Hao Y."/>
            <person name="Huang J."/>
            <person name="Zhao X.W."/>
            <person name="Ke S."/>
            <person name="Chen Y.Y."/>
            <person name="Wu W.L."/>
            <person name="Hsu J.L."/>
            <person name="Lin Y.F."/>
            <person name="Huang M.D."/>
            <person name="Li C.Y."/>
            <person name="Huang L."/>
            <person name="Wang Z.W."/>
            <person name="Zhao X."/>
            <person name="Zhong W.Y."/>
            <person name="Peng D.H."/>
            <person name="Ahmad S."/>
            <person name="Lan S."/>
            <person name="Zhang J.S."/>
            <person name="Tsai W.C."/>
            <person name="Van de Peer Y."/>
            <person name="Liu Z.J."/>
        </authorList>
    </citation>
    <scope>NUCLEOTIDE SEQUENCE</scope>
    <source>
        <strain evidence="2">CP</strain>
    </source>
</reference>
<protein>
    <submittedName>
        <fullName evidence="2">Uncharacterized protein</fullName>
    </submittedName>
</protein>
<evidence type="ECO:0000256" key="1">
    <source>
        <dbReference type="SAM" id="MobiDB-lite"/>
    </source>
</evidence>
<keyword evidence="3" id="KW-1185">Reference proteome</keyword>
<comment type="caution">
    <text evidence="2">The sequence shown here is derived from an EMBL/GenBank/DDBJ whole genome shotgun (WGS) entry which is preliminary data.</text>
</comment>
<accession>A0AAV9E354</accession>
<gene>
    <name evidence="2" type="ORF">QJS10_CPA09g00579</name>
</gene>
<evidence type="ECO:0000313" key="2">
    <source>
        <dbReference type="EMBL" id="KAK1307945.1"/>
    </source>
</evidence>
<feature type="region of interest" description="Disordered" evidence="1">
    <location>
        <begin position="222"/>
        <end position="273"/>
    </location>
</feature>
<proteinExistence type="predicted"/>
<dbReference type="EMBL" id="JAUJYO010000009">
    <property type="protein sequence ID" value="KAK1307945.1"/>
    <property type="molecule type" value="Genomic_DNA"/>
</dbReference>
<feature type="compositionally biased region" description="Polar residues" evidence="1">
    <location>
        <begin position="21"/>
        <end position="33"/>
    </location>
</feature>
<dbReference type="Proteomes" id="UP001180020">
    <property type="component" value="Unassembled WGS sequence"/>
</dbReference>